<dbReference type="Proteomes" id="UP001060085">
    <property type="component" value="Linkage Group LG07"/>
</dbReference>
<evidence type="ECO:0000313" key="2">
    <source>
        <dbReference type="Proteomes" id="UP001060085"/>
    </source>
</evidence>
<keyword evidence="2" id="KW-1185">Reference proteome</keyword>
<organism evidence="1 2">
    <name type="scientific">Catharanthus roseus</name>
    <name type="common">Madagascar periwinkle</name>
    <name type="synonym">Vinca rosea</name>
    <dbReference type="NCBI Taxonomy" id="4058"/>
    <lineage>
        <taxon>Eukaryota</taxon>
        <taxon>Viridiplantae</taxon>
        <taxon>Streptophyta</taxon>
        <taxon>Embryophyta</taxon>
        <taxon>Tracheophyta</taxon>
        <taxon>Spermatophyta</taxon>
        <taxon>Magnoliopsida</taxon>
        <taxon>eudicotyledons</taxon>
        <taxon>Gunneridae</taxon>
        <taxon>Pentapetalae</taxon>
        <taxon>asterids</taxon>
        <taxon>lamiids</taxon>
        <taxon>Gentianales</taxon>
        <taxon>Apocynaceae</taxon>
        <taxon>Rauvolfioideae</taxon>
        <taxon>Vinceae</taxon>
        <taxon>Catharanthinae</taxon>
        <taxon>Catharanthus</taxon>
    </lineage>
</organism>
<sequence>MVALQQTPSPTVPVHLPPLKSLIILQASAKLSLTSSFTTGIKLPKLTIKLRSASTTKRNRDASGTSMAETAVRSYISALADLAKSNRTLKKTTADSEKIE</sequence>
<reference evidence="2" key="1">
    <citation type="journal article" date="2023" name="Nat. Plants">
        <title>Single-cell RNA sequencing provides a high-resolution roadmap for understanding the multicellular compartmentation of specialized metabolism.</title>
        <authorList>
            <person name="Sun S."/>
            <person name="Shen X."/>
            <person name="Li Y."/>
            <person name="Li Y."/>
            <person name="Wang S."/>
            <person name="Li R."/>
            <person name="Zhang H."/>
            <person name="Shen G."/>
            <person name="Guo B."/>
            <person name="Wei J."/>
            <person name="Xu J."/>
            <person name="St-Pierre B."/>
            <person name="Chen S."/>
            <person name="Sun C."/>
        </authorList>
    </citation>
    <scope>NUCLEOTIDE SEQUENCE [LARGE SCALE GENOMIC DNA]</scope>
</reference>
<protein>
    <submittedName>
        <fullName evidence="1">Uncharacterized protein</fullName>
    </submittedName>
</protein>
<evidence type="ECO:0000313" key="1">
    <source>
        <dbReference type="EMBL" id="KAI5654083.1"/>
    </source>
</evidence>
<accession>A0ACC0A3V0</accession>
<dbReference type="EMBL" id="CM044707">
    <property type="protein sequence ID" value="KAI5654083.1"/>
    <property type="molecule type" value="Genomic_DNA"/>
</dbReference>
<name>A0ACC0A3V0_CATRO</name>
<comment type="caution">
    <text evidence="1">The sequence shown here is derived from an EMBL/GenBank/DDBJ whole genome shotgun (WGS) entry which is preliminary data.</text>
</comment>
<gene>
    <name evidence="1" type="ORF">M9H77_31270</name>
</gene>
<proteinExistence type="predicted"/>